<dbReference type="EMBL" id="BAAACW010000017">
    <property type="protein sequence ID" value="GAA0352748.1"/>
    <property type="molecule type" value="Genomic_DNA"/>
</dbReference>
<dbReference type="PROSITE" id="PS00923">
    <property type="entry name" value="ASP_GLU_RACEMASE_1"/>
    <property type="match status" value="1"/>
</dbReference>
<dbReference type="NCBIfam" id="TIGR00067">
    <property type="entry name" value="glut_race"/>
    <property type="match status" value="1"/>
</dbReference>
<evidence type="ECO:0000313" key="8">
    <source>
        <dbReference type="EMBL" id="GAA0352748.1"/>
    </source>
</evidence>
<comment type="similarity">
    <text evidence="7">Belongs to the aspartate/glutamate racemases family.</text>
</comment>
<dbReference type="Pfam" id="PF01177">
    <property type="entry name" value="Asp_Glu_race"/>
    <property type="match status" value="1"/>
</dbReference>
<dbReference type="PANTHER" id="PTHR21198">
    <property type="entry name" value="GLUTAMATE RACEMASE"/>
    <property type="match status" value="1"/>
</dbReference>
<comment type="caution">
    <text evidence="8">The sequence shown here is derived from an EMBL/GenBank/DDBJ whole genome shotgun (WGS) entry which is preliminary data.</text>
</comment>
<sequence>MNNKPIGLLDSGAGGLTVLKAAKERLPHESYVYMGDTARCPYGNRTNEEIIAFTLEMADFLMQCDVKMIVIACNTATAQALDRVKEHVSVPVIGVISPGSEAAVKTSTTKHIGVLATKSTVESGFYTKTIHQFSEDVVLSQMACPSFVDIVESNLYKSEQAREAVLAQLDTFKKEDMDTLILGCTHFPLLSPFIQEAMGEEVTLIDPGVLTSEKIEDILTSEDLLADSLSPSTIQLYTTDESVDLFKRIATDWMGTDEFDCQTVSLERLEKDE</sequence>
<dbReference type="Proteomes" id="UP001501166">
    <property type="component" value="Unassembled WGS sequence"/>
</dbReference>
<evidence type="ECO:0000256" key="3">
    <source>
        <dbReference type="ARBA" id="ARBA00022960"/>
    </source>
</evidence>
<dbReference type="EC" id="5.1.1.3" evidence="2 7"/>
<evidence type="ECO:0000256" key="1">
    <source>
        <dbReference type="ARBA" id="ARBA00001602"/>
    </source>
</evidence>
<dbReference type="InterPro" id="IPR033134">
    <property type="entry name" value="Asp/Glu_racemase_AS_2"/>
</dbReference>
<dbReference type="InterPro" id="IPR015942">
    <property type="entry name" value="Asp/Glu/hydantoin_racemase"/>
</dbReference>
<comment type="pathway">
    <text evidence="7">Cell wall biogenesis; peptidoglycan biosynthesis.</text>
</comment>
<dbReference type="InterPro" id="IPR004391">
    <property type="entry name" value="Glu_race"/>
</dbReference>
<keyword evidence="5 7" id="KW-0413">Isomerase</keyword>
<name>A0ABN0X1H9_9LACT</name>
<gene>
    <name evidence="8" type="primary">racE</name>
    <name evidence="7" type="synonym">murI</name>
    <name evidence="8" type="ORF">GCM10008932_02190</name>
</gene>
<evidence type="ECO:0000313" key="9">
    <source>
        <dbReference type="Proteomes" id="UP001501166"/>
    </source>
</evidence>
<proteinExistence type="inferred from homology"/>
<evidence type="ECO:0000256" key="2">
    <source>
        <dbReference type="ARBA" id="ARBA00013090"/>
    </source>
</evidence>
<keyword evidence="4 7" id="KW-0573">Peptidoglycan synthesis</keyword>
<evidence type="ECO:0000256" key="4">
    <source>
        <dbReference type="ARBA" id="ARBA00022984"/>
    </source>
</evidence>
<evidence type="ECO:0000256" key="5">
    <source>
        <dbReference type="ARBA" id="ARBA00023235"/>
    </source>
</evidence>
<feature type="binding site" evidence="7">
    <location>
        <begin position="185"/>
        <end position="186"/>
    </location>
    <ligand>
        <name>substrate</name>
    </ligand>
</feature>
<dbReference type="InterPro" id="IPR018187">
    <property type="entry name" value="Asp/Glu_racemase_AS_1"/>
</dbReference>
<dbReference type="InterPro" id="IPR001920">
    <property type="entry name" value="Asp/Glu_race"/>
</dbReference>
<dbReference type="SUPFAM" id="SSF53681">
    <property type="entry name" value="Aspartate/glutamate racemase"/>
    <property type="match status" value="2"/>
</dbReference>
<keyword evidence="9" id="KW-1185">Reference proteome</keyword>
<keyword evidence="3 7" id="KW-0133">Cell shape</keyword>
<feature type="active site" description="Proton donor/acceptor" evidence="7">
    <location>
        <position position="184"/>
    </location>
</feature>
<dbReference type="HAMAP" id="MF_00258">
    <property type="entry name" value="Glu_racemase"/>
    <property type="match status" value="1"/>
</dbReference>
<reference evidence="8 9" key="1">
    <citation type="journal article" date="2019" name="Int. J. Syst. Evol. Microbiol.">
        <title>The Global Catalogue of Microorganisms (GCM) 10K type strain sequencing project: providing services to taxonomists for standard genome sequencing and annotation.</title>
        <authorList>
            <consortium name="The Broad Institute Genomics Platform"/>
            <consortium name="The Broad Institute Genome Sequencing Center for Infectious Disease"/>
            <person name="Wu L."/>
            <person name="Ma J."/>
        </authorList>
    </citation>
    <scope>NUCLEOTIDE SEQUENCE [LARGE SCALE GENOMIC DNA]</scope>
    <source>
        <strain evidence="8 9">JCM 12662</strain>
    </source>
</reference>
<dbReference type="Gene3D" id="3.40.50.1860">
    <property type="match status" value="2"/>
</dbReference>
<keyword evidence="6 7" id="KW-0961">Cell wall biogenesis/degradation</keyword>
<organism evidence="8 9">
    <name type="scientific">Alkalibacterium iburiense</name>
    <dbReference type="NCBI Taxonomy" id="290589"/>
    <lineage>
        <taxon>Bacteria</taxon>
        <taxon>Bacillati</taxon>
        <taxon>Bacillota</taxon>
        <taxon>Bacilli</taxon>
        <taxon>Lactobacillales</taxon>
        <taxon>Carnobacteriaceae</taxon>
        <taxon>Alkalibacterium</taxon>
    </lineage>
</organism>
<evidence type="ECO:0000256" key="7">
    <source>
        <dbReference type="HAMAP-Rule" id="MF_00258"/>
    </source>
</evidence>
<feature type="active site" description="Proton donor/acceptor" evidence="7">
    <location>
        <position position="73"/>
    </location>
</feature>
<dbReference type="RefSeq" id="WP_343753129.1">
    <property type="nucleotide sequence ID" value="NZ_BAAACW010000017.1"/>
</dbReference>
<protein>
    <recommendedName>
        <fullName evidence="2 7">Glutamate racemase</fullName>
        <ecNumber evidence="2 7">5.1.1.3</ecNumber>
    </recommendedName>
</protein>
<feature type="binding site" evidence="7">
    <location>
        <begin position="42"/>
        <end position="43"/>
    </location>
    <ligand>
        <name>substrate</name>
    </ligand>
</feature>
<feature type="binding site" evidence="7">
    <location>
        <begin position="10"/>
        <end position="11"/>
    </location>
    <ligand>
        <name>substrate</name>
    </ligand>
</feature>
<comment type="catalytic activity">
    <reaction evidence="1 7">
        <text>L-glutamate = D-glutamate</text>
        <dbReference type="Rhea" id="RHEA:12813"/>
        <dbReference type="ChEBI" id="CHEBI:29985"/>
        <dbReference type="ChEBI" id="CHEBI:29986"/>
        <dbReference type="EC" id="5.1.1.3"/>
    </reaction>
</comment>
<accession>A0ABN0X1H9</accession>
<comment type="function">
    <text evidence="7">Provides the (R)-glutamate required for cell wall biosynthesis.</text>
</comment>
<dbReference type="PANTHER" id="PTHR21198:SF2">
    <property type="entry name" value="GLUTAMATE RACEMASE"/>
    <property type="match status" value="1"/>
</dbReference>
<dbReference type="PROSITE" id="PS00924">
    <property type="entry name" value="ASP_GLU_RACEMASE_2"/>
    <property type="match status" value="1"/>
</dbReference>
<feature type="binding site" evidence="7">
    <location>
        <begin position="74"/>
        <end position="75"/>
    </location>
    <ligand>
        <name>substrate</name>
    </ligand>
</feature>
<evidence type="ECO:0000256" key="6">
    <source>
        <dbReference type="ARBA" id="ARBA00023316"/>
    </source>
</evidence>